<evidence type="ECO:0000313" key="1">
    <source>
        <dbReference type="EMBL" id="KAJ8105685.1"/>
    </source>
</evidence>
<organism evidence="1 2">
    <name type="scientific">Nemania bipapillata</name>
    <dbReference type="NCBI Taxonomy" id="110536"/>
    <lineage>
        <taxon>Eukaryota</taxon>
        <taxon>Fungi</taxon>
        <taxon>Dikarya</taxon>
        <taxon>Ascomycota</taxon>
        <taxon>Pezizomycotina</taxon>
        <taxon>Sordariomycetes</taxon>
        <taxon>Xylariomycetidae</taxon>
        <taxon>Xylariales</taxon>
        <taxon>Xylariaceae</taxon>
        <taxon>Nemania</taxon>
    </lineage>
</organism>
<name>A0ACC2HRR9_9PEZI</name>
<proteinExistence type="predicted"/>
<gene>
    <name evidence="1" type="ORF">ONZ43_g7327</name>
</gene>
<evidence type="ECO:0000313" key="2">
    <source>
        <dbReference type="Proteomes" id="UP001153334"/>
    </source>
</evidence>
<sequence>MSEDIPLTSFSLTHVHYGAFSPDLVALQLQDPTDRLSYLCAWLALVPQGLCVMYVTLIWSTREIEIVLLGAGQFVCEVLNFALKRLIKEERPPRMNGKGYGMPSSHAQFVTFFAVSMALFLLFRHQPPGREQRKRNHSPMTMLERVFWSATGLAGAFTVAWSRIYLNYHTEKQVLVGCTAGLAIAVTWFAITSILRQTGWVAWAMEIPIAKWLRVRDLVVEEDLCQAGWEKWDDKMTALKARDKKRN</sequence>
<dbReference type="EMBL" id="JAPESX010003116">
    <property type="protein sequence ID" value="KAJ8105685.1"/>
    <property type="molecule type" value="Genomic_DNA"/>
</dbReference>
<protein>
    <submittedName>
        <fullName evidence="1">Uncharacterized protein</fullName>
    </submittedName>
</protein>
<dbReference type="Proteomes" id="UP001153334">
    <property type="component" value="Unassembled WGS sequence"/>
</dbReference>
<reference evidence="1" key="1">
    <citation type="submission" date="2022-11" db="EMBL/GenBank/DDBJ databases">
        <title>Genome Sequence of Nemania bipapillata.</title>
        <authorList>
            <person name="Buettner E."/>
        </authorList>
    </citation>
    <scope>NUCLEOTIDE SEQUENCE</scope>
    <source>
        <strain evidence="1">CP14</strain>
    </source>
</reference>
<accession>A0ACC2HRR9</accession>
<comment type="caution">
    <text evidence="1">The sequence shown here is derived from an EMBL/GenBank/DDBJ whole genome shotgun (WGS) entry which is preliminary data.</text>
</comment>
<keyword evidence="2" id="KW-1185">Reference proteome</keyword>